<dbReference type="InterPro" id="IPR006624">
    <property type="entry name" value="Beta-propeller_rpt_TECPR"/>
</dbReference>
<dbReference type="Pfam" id="PF19193">
    <property type="entry name" value="Tectonin"/>
    <property type="match status" value="1"/>
</dbReference>
<dbReference type="Proteomes" id="UP001479436">
    <property type="component" value="Unassembled WGS sequence"/>
</dbReference>
<reference evidence="2 3" key="1">
    <citation type="submission" date="2023-04" db="EMBL/GenBank/DDBJ databases">
        <title>Genome of Basidiobolus ranarum AG-B5.</title>
        <authorList>
            <person name="Stajich J.E."/>
            <person name="Carter-House D."/>
            <person name="Gryganskyi A."/>
        </authorList>
    </citation>
    <scope>NUCLEOTIDE SEQUENCE [LARGE SCALE GENOMIC DNA]</scope>
    <source>
        <strain evidence="2 3">AG-B5</strain>
    </source>
</reference>
<sequence length="277" mass="31512">MMRNIFFLSLSILTWALLSESYLYKAVGKDKWTEVKDIGVRQISVGYDDAVWGLTNDQEVFTYVDGHWTRIPGSIQSISAINKHIAWGIGPENAIFRFTNGKWYQVNGQLSSISVTRQQDLYGEVVEHIWGISPTNRLWYCRYRQEDRFQCKWSSLRSPKKSRVVAIASASGGDLYALIDIRDANGYQMYWYHKGEWTVLDQRLVQISSTAKGGKVIGHDAKGNIHILNHGEKAWSKYGNLGIKTGFVASGGNVWFLSREKAESLSKAPEAQEAEYW</sequence>
<name>A0ABR2WUP7_9FUNG</name>
<feature type="signal peptide" evidence="1">
    <location>
        <begin position="1"/>
        <end position="16"/>
    </location>
</feature>
<gene>
    <name evidence="2" type="ORF">K7432_006561</name>
</gene>
<evidence type="ECO:0008006" key="4">
    <source>
        <dbReference type="Google" id="ProtNLM"/>
    </source>
</evidence>
<organism evidence="2 3">
    <name type="scientific">Basidiobolus ranarum</name>
    <dbReference type="NCBI Taxonomy" id="34480"/>
    <lineage>
        <taxon>Eukaryota</taxon>
        <taxon>Fungi</taxon>
        <taxon>Fungi incertae sedis</taxon>
        <taxon>Zoopagomycota</taxon>
        <taxon>Entomophthoromycotina</taxon>
        <taxon>Basidiobolomycetes</taxon>
        <taxon>Basidiobolales</taxon>
        <taxon>Basidiobolaceae</taxon>
        <taxon>Basidiobolus</taxon>
    </lineage>
</organism>
<evidence type="ECO:0000313" key="3">
    <source>
        <dbReference type="Proteomes" id="UP001479436"/>
    </source>
</evidence>
<evidence type="ECO:0000256" key="1">
    <source>
        <dbReference type="SAM" id="SignalP"/>
    </source>
</evidence>
<protein>
    <recommendedName>
        <fullName evidence="4">Lectin</fullName>
    </recommendedName>
</protein>
<dbReference type="SMART" id="SM00706">
    <property type="entry name" value="TECPR"/>
    <property type="match status" value="4"/>
</dbReference>
<keyword evidence="3" id="KW-1185">Reference proteome</keyword>
<proteinExistence type="predicted"/>
<feature type="chain" id="PRO_5045241152" description="Lectin" evidence="1">
    <location>
        <begin position="17"/>
        <end position="277"/>
    </location>
</feature>
<accession>A0ABR2WUP7</accession>
<dbReference type="EMBL" id="JASJQH010000294">
    <property type="protein sequence ID" value="KAK9765248.1"/>
    <property type="molecule type" value="Genomic_DNA"/>
</dbReference>
<keyword evidence="1" id="KW-0732">Signal</keyword>
<evidence type="ECO:0000313" key="2">
    <source>
        <dbReference type="EMBL" id="KAK9765248.1"/>
    </source>
</evidence>
<comment type="caution">
    <text evidence="2">The sequence shown here is derived from an EMBL/GenBank/DDBJ whole genome shotgun (WGS) entry which is preliminary data.</text>
</comment>